<evidence type="ECO:0000259" key="2">
    <source>
        <dbReference type="Pfam" id="PF11127"/>
    </source>
</evidence>
<evidence type="ECO:0000313" key="4">
    <source>
        <dbReference type="Proteomes" id="UP000277811"/>
    </source>
</evidence>
<evidence type="ECO:0000256" key="1">
    <source>
        <dbReference type="SAM" id="Phobius"/>
    </source>
</evidence>
<keyword evidence="1" id="KW-0472">Membrane</keyword>
<sequence>MYKADTGKWYLERIIWLVAGVFILFSLLLAWLVSPYWLILTALVGVNLVVFALTGFCLMANFLYYLGIRPRCPEESKR</sequence>
<dbReference type="AlphaFoldDB" id="A0A498RCJ2"/>
<feature type="domain" description="Inner membrane protein YgaP-like transmembrane" evidence="2">
    <location>
        <begin position="11"/>
        <end position="63"/>
    </location>
</feature>
<organism evidence="3 4">
    <name type="scientific">Lucifera butyrica</name>
    <dbReference type="NCBI Taxonomy" id="1351585"/>
    <lineage>
        <taxon>Bacteria</taxon>
        <taxon>Bacillati</taxon>
        <taxon>Bacillota</taxon>
        <taxon>Negativicutes</taxon>
        <taxon>Veillonellales</taxon>
        <taxon>Veillonellaceae</taxon>
        <taxon>Lucifera</taxon>
    </lineage>
</organism>
<evidence type="ECO:0000313" key="3">
    <source>
        <dbReference type="EMBL" id="VBB07803.1"/>
    </source>
</evidence>
<dbReference type="Pfam" id="PF11127">
    <property type="entry name" value="YgaP-like_TM"/>
    <property type="match status" value="1"/>
</dbReference>
<name>A0A498RCJ2_9FIRM</name>
<proteinExistence type="predicted"/>
<feature type="transmembrane region" description="Helical" evidence="1">
    <location>
        <begin position="14"/>
        <end position="33"/>
    </location>
</feature>
<feature type="transmembrane region" description="Helical" evidence="1">
    <location>
        <begin position="39"/>
        <end position="68"/>
    </location>
</feature>
<dbReference type="Gene3D" id="6.10.140.1340">
    <property type="match status" value="1"/>
</dbReference>
<dbReference type="OrthoDB" id="9799383at2"/>
<keyword evidence="1" id="KW-0812">Transmembrane</keyword>
<dbReference type="InterPro" id="IPR021309">
    <property type="entry name" value="YgaP-like_TM"/>
</dbReference>
<dbReference type="RefSeq" id="WP_122628730.1">
    <property type="nucleotide sequence ID" value="NZ_UPPP01000081.1"/>
</dbReference>
<gene>
    <name evidence="3" type="ORF">LUCI_3068</name>
</gene>
<keyword evidence="1" id="KW-1133">Transmembrane helix</keyword>
<keyword evidence="4" id="KW-1185">Reference proteome</keyword>
<protein>
    <recommendedName>
        <fullName evidence="2">Inner membrane protein YgaP-like transmembrane domain-containing protein</fullName>
    </recommendedName>
</protein>
<dbReference type="EMBL" id="UPPP01000081">
    <property type="protein sequence ID" value="VBB07803.1"/>
    <property type="molecule type" value="Genomic_DNA"/>
</dbReference>
<accession>A0A498RCJ2</accession>
<reference evidence="3 4" key="1">
    <citation type="submission" date="2018-06" db="EMBL/GenBank/DDBJ databases">
        <authorList>
            <person name="Strepis N."/>
        </authorList>
    </citation>
    <scope>NUCLEOTIDE SEQUENCE [LARGE SCALE GENOMIC DNA]</scope>
    <source>
        <strain evidence="3">LUCI</strain>
    </source>
</reference>
<dbReference type="Proteomes" id="UP000277811">
    <property type="component" value="Unassembled WGS sequence"/>
</dbReference>